<dbReference type="RefSeq" id="WP_076087068.1">
    <property type="nucleotide sequence ID" value="NZ_CP019070.1"/>
</dbReference>
<feature type="DNA-binding region" description="OmpR/PhoB-type" evidence="2">
    <location>
        <begin position="124"/>
        <end position="217"/>
    </location>
</feature>
<reference evidence="4 5" key="1">
    <citation type="submission" date="2017-01" db="EMBL/GenBank/DDBJ databases">
        <title>Genome sequencing of Arcobacter sp. LPB0137.</title>
        <authorList>
            <person name="Lee G.-W."/>
            <person name="Yi H."/>
        </authorList>
    </citation>
    <scope>NUCLEOTIDE SEQUENCE [LARGE SCALE GENOMIC DNA]</scope>
    <source>
        <strain evidence="4 5">LPB0137</strain>
    </source>
</reference>
<evidence type="ECO:0000256" key="2">
    <source>
        <dbReference type="PROSITE-ProRule" id="PRU01091"/>
    </source>
</evidence>
<name>A0A1P8KMW7_9BACT</name>
<gene>
    <name evidence="4" type="ORF">LPB137_08595</name>
</gene>
<dbReference type="EMBL" id="CP019070">
    <property type="protein sequence ID" value="APW65910.1"/>
    <property type="molecule type" value="Genomic_DNA"/>
</dbReference>
<dbReference type="Pfam" id="PF00486">
    <property type="entry name" value="Trans_reg_C"/>
    <property type="match status" value="1"/>
</dbReference>
<dbReference type="SUPFAM" id="SSF46894">
    <property type="entry name" value="C-terminal effector domain of the bipartite response regulators"/>
    <property type="match status" value="1"/>
</dbReference>
<evidence type="ECO:0000313" key="4">
    <source>
        <dbReference type="EMBL" id="APW65910.1"/>
    </source>
</evidence>
<dbReference type="InterPro" id="IPR001867">
    <property type="entry name" value="OmpR/PhoB-type_DNA-bd"/>
</dbReference>
<dbReference type="SMART" id="SM00862">
    <property type="entry name" value="Trans_reg_C"/>
    <property type="match status" value="1"/>
</dbReference>
<evidence type="ECO:0000313" key="5">
    <source>
        <dbReference type="Proteomes" id="UP000186074"/>
    </source>
</evidence>
<feature type="domain" description="OmpR/PhoB-type" evidence="3">
    <location>
        <begin position="124"/>
        <end position="217"/>
    </location>
</feature>
<dbReference type="OrthoDB" id="5348424at2"/>
<dbReference type="InterPro" id="IPR011006">
    <property type="entry name" value="CheY-like_superfamily"/>
</dbReference>
<dbReference type="InterPro" id="IPR016032">
    <property type="entry name" value="Sig_transdc_resp-reg_C-effctor"/>
</dbReference>
<accession>A0A1P8KMW7</accession>
<dbReference type="GO" id="GO:0003677">
    <property type="term" value="F:DNA binding"/>
    <property type="evidence" value="ECO:0007669"/>
    <property type="project" value="UniProtKB-UniRule"/>
</dbReference>
<dbReference type="KEGG" id="alp:LPB137_08595"/>
<dbReference type="GO" id="GO:0000160">
    <property type="term" value="P:phosphorelay signal transduction system"/>
    <property type="evidence" value="ECO:0007669"/>
    <property type="project" value="InterPro"/>
</dbReference>
<protein>
    <recommendedName>
        <fullName evidence="3">OmpR/PhoB-type domain-containing protein</fullName>
    </recommendedName>
</protein>
<dbReference type="AlphaFoldDB" id="A0A1P8KMW7"/>
<dbReference type="InterPro" id="IPR036388">
    <property type="entry name" value="WH-like_DNA-bd_sf"/>
</dbReference>
<dbReference type="Gene3D" id="1.10.10.10">
    <property type="entry name" value="Winged helix-like DNA-binding domain superfamily/Winged helix DNA-binding domain"/>
    <property type="match status" value="1"/>
</dbReference>
<sequence length="218" mass="25614">MKELKYLNVLYISNNFMQDIAIEYLNANAKDFILTHNLEDALEILNTKKINIIFSEYNDNAFFSKIRSTNKKVQIIIATDLIKNSHLVNGINLQLTKYLQTPITKENLISTLKDCIQSYDANRSNILKLENNYTYDHYNQVLLKDEEIVLLSKKENDFFKYMTIRVNNTVSYEEIDENIWEGSMTQDALRSVVKELRKKTYKELIKNISGIGYRFNLN</sequence>
<organism evidence="4 5">
    <name type="scientific">Poseidonibacter parvus</name>
    <dbReference type="NCBI Taxonomy" id="1850254"/>
    <lineage>
        <taxon>Bacteria</taxon>
        <taxon>Pseudomonadati</taxon>
        <taxon>Campylobacterota</taxon>
        <taxon>Epsilonproteobacteria</taxon>
        <taxon>Campylobacterales</taxon>
        <taxon>Arcobacteraceae</taxon>
        <taxon>Poseidonibacter</taxon>
    </lineage>
</organism>
<keyword evidence="1 2" id="KW-0238">DNA-binding</keyword>
<dbReference type="PROSITE" id="PS51755">
    <property type="entry name" value="OMPR_PHOB"/>
    <property type="match status" value="1"/>
</dbReference>
<keyword evidence="5" id="KW-1185">Reference proteome</keyword>
<evidence type="ECO:0000256" key="1">
    <source>
        <dbReference type="ARBA" id="ARBA00023125"/>
    </source>
</evidence>
<dbReference type="GO" id="GO:0006355">
    <property type="term" value="P:regulation of DNA-templated transcription"/>
    <property type="evidence" value="ECO:0007669"/>
    <property type="project" value="InterPro"/>
</dbReference>
<dbReference type="Proteomes" id="UP000186074">
    <property type="component" value="Chromosome"/>
</dbReference>
<dbReference type="Gene3D" id="3.40.50.2300">
    <property type="match status" value="1"/>
</dbReference>
<dbReference type="SUPFAM" id="SSF52172">
    <property type="entry name" value="CheY-like"/>
    <property type="match status" value="1"/>
</dbReference>
<proteinExistence type="predicted"/>
<evidence type="ECO:0000259" key="3">
    <source>
        <dbReference type="PROSITE" id="PS51755"/>
    </source>
</evidence>
<dbReference type="STRING" id="1850254.LPB137_08595"/>